<dbReference type="SUPFAM" id="SSF82784">
    <property type="entry name" value="OsmC-like"/>
    <property type="match status" value="1"/>
</dbReference>
<comment type="caution">
    <text evidence="1">The sequence shown here is derived from an EMBL/GenBank/DDBJ whole genome shotgun (WGS) entry which is preliminary data.</text>
</comment>
<name>A0A953HL87_9BACT</name>
<organism evidence="1 2">
    <name type="scientific">Membranihabitans marinus</name>
    <dbReference type="NCBI Taxonomy" id="1227546"/>
    <lineage>
        <taxon>Bacteria</taxon>
        <taxon>Pseudomonadati</taxon>
        <taxon>Bacteroidota</taxon>
        <taxon>Saprospiria</taxon>
        <taxon>Saprospirales</taxon>
        <taxon>Saprospiraceae</taxon>
        <taxon>Membranihabitans</taxon>
    </lineage>
</organism>
<dbReference type="Gene3D" id="3.30.300.20">
    <property type="match status" value="1"/>
</dbReference>
<dbReference type="PANTHER" id="PTHR35368:SF1">
    <property type="entry name" value="HYDROPEROXIDE REDUCTASE"/>
    <property type="match status" value="1"/>
</dbReference>
<dbReference type="RefSeq" id="WP_222579522.1">
    <property type="nucleotide sequence ID" value="NZ_JAHVHU010000007.1"/>
</dbReference>
<dbReference type="Pfam" id="PF02566">
    <property type="entry name" value="OsmC"/>
    <property type="match status" value="1"/>
</dbReference>
<accession>A0A953HL87</accession>
<dbReference type="InterPro" id="IPR003718">
    <property type="entry name" value="OsmC/Ohr_fam"/>
</dbReference>
<gene>
    <name evidence="1" type="ORF">KUV50_07580</name>
</gene>
<proteinExistence type="predicted"/>
<dbReference type="InterPro" id="IPR052924">
    <property type="entry name" value="OsmC/Ohr_hydroprdx_reductase"/>
</dbReference>
<sequence>MSYATLKQTLDQVINHFERKPEKALFTYEARTEYGDGLSVIAKAQQFAFKIDEPRNIGGKDQAPKPTEYALAALGACHSIVYKALALKEGIEVDEVKVDLKAVSDSLGFFGIDPDVRPGFQKIELETEVTSGAPVEKLEEIFQQVEKLCPVNDIIANPVPITQKVAVQNSKGEIIRI</sequence>
<dbReference type="AlphaFoldDB" id="A0A953HL87"/>
<dbReference type="InterPro" id="IPR036102">
    <property type="entry name" value="OsmC/Ohrsf"/>
</dbReference>
<dbReference type="EMBL" id="JAHVHU010000007">
    <property type="protein sequence ID" value="MBY5957984.1"/>
    <property type="molecule type" value="Genomic_DNA"/>
</dbReference>
<evidence type="ECO:0000313" key="2">
    <source>
        <dbReference type="Proteomes" id="UP000753961"/>
    </source>
</evidence>
<keyword evidence="2" id="KW-1185">Reference proteome</keyword>
<protein>
    <submittedName>
        <fullName evidence="1">OsmC family protein</fullName>
    </submittedName>
</protein>
<dbReference type="Proteomes" id="UP000753961">
    <property type="component" value="Unassembled WGS sequence"/>
</dbReference>
<reference evidence="1" key="1">
    <citation type="submission" date="2021-06" db="EMBL/GenBank/DDBJ databases">
        <title>44 bacteria genomes isolated from Dapeng, Shenzhen.</title>
        <authorList>
            <person name="Zheng W."/>
            <person name="Yu S."/>
            <person name="Huang Y."/>
        </authorList>
    </citation>
    <scope>NUCLEOTIDE SEQUENCE</scope>
    <source>
        <strain evidence="1">DP5N28-2</strain>
    </source>
</reference>
<dbReference type="PANTHER" id="PTHR35368">
    <property type="entry name" value="HYDROPEROXIDE REDUCTASE"/>
    <property type="match status" value="1"/>
</dbReference>
<dbReference type="InterPro" id="IPR015946">
    <property type="entry name" value="KH_dom-like_a/b"/>
</dbReference>
<evidence type="ECO:0000313" key="1">
    <source>
        <dbReference type="EMBL" id="MBY5957984.1"/>
    </source>
</evidence>